<dbReference type="Proteomes" id="UP001165667">
    <property type="component" value="Unassembled WGS sequence"/>
</dbReference>
<sequence>MAAFSHPLARKAKVWSSVAAGKKSHGVLVIVTTLALDPKSKKFKAEKVERLSTVATEWLSFNQDKASEFVLVNRTRDW</sequence>
<keyword evidence="2" id="KW-1185">Reference proteome</keyword>
<gene>
    <name evidence="1" type="ORF">M8523_25535</name>
</gene>
<protein>
    <submittedName>
        <fullName evidence="1">Uncharacterized protein</fullName>
    </submittedName>
</protein>
<organism evidence="1 2">
    <name type="scientific">Lichenifustis flavocetrariae</name>
    <dbReference type="NCBI Taxonomy" id="2949735"/>
    <lineage>
        <taxon>Bacteria</taxon>
        <taxon>Pseudomonadati</taxon>
        <taxon>Pseudomonadota</taxon>
        <taxon>Alphaproteobacteria</taxon>
        <taxon>Hyphomicrobiales</taxon>
        <taxon>Lichenihabitantaceae</taxon>
        <taxon>Lichenifustis</taxon>
    </lineage>
</organism>
<proteinExistence type="predicted"/>
<evidence type="ECO:0000313" key="1">
    <source>
        <dbReference type="EMBL" id="MCW6511349.1"/>
    </source>
</evidence>
<name>A0AA41Z065_9HYPH</name>
<dbReference type="AlphaFoldDB" id="A0AA41Z065"/>
<dbReference type="EMBL" id="JAMOIM010000024">
    <property type="protein sequence ID" value="MCW6511349.1"/>
    <property type="molecule type" value="Genomic_DNA"/>
</dbReference>
<evidence type="ECO:0000313" key="2">
    <source>
        <dbReference type="Proteomes" id="UP001165667"/>
    </source>
</evidence>
<accession>A0AA41Z065</accession>
<reference evidence="1" key="1">
    <citation type="submission" date="2022-05" db="EMBL/GenBank/DDBJ databases">
        <authorList>
            <person name="Pankratov T."/>
        </authorList>
    </citation>
    <scope>NUCLEOTIDE SEQUENCE</scope>
    <source>
        <strain evidence="1">BP6-180914</strain>
    </source>
</reference>
<dbReference type="RefSeq" id="WP_282587725.1">
    <property type="nucleotide sequence ID" value="NZ_JAMOIM010000024.1"/>
</dbReference>
<comment type="caution">
    <text evidence="1">The sequence shown here is derived from an EMBL/GenBank/DDBJ whole genome shotgun (WGS) entry which is preliminary data.</text>
</comment>